<protein>
    <submittedName>
        <fullName evidence="2">Uncharacterized protein</fullName>
    </submittedName>
</protein>
<feature type="region of interest" description="Disordered" evidence="1">
    <location>
        <begin position="69"/>
        <end position="90"/>
    </location>
</feature>
<accession>A0AB35WPD8</accession>
<reference evidence="2 3" key="1">
    <citation type="submission" date="2024-01" db="EMBL/GenBank/DDBJ databases">
        <title>Unpublished Manusciprt.</title>
        <authorList>
            <person name="Duman M."/>
            <person name="Valdes E.G."/>
            <person name="Ajmi N."/>
            <person name="Altun S."/>
            <person name="Saticioglu I.B."/>
        </authorList>
    </citation>
    <scope>NUCLEOTIDE SEQUENCE [LARGE SCALE GENOMIC DNA]</scope>
    <source>
        <strain evidence="2 3">120P</strain>
    </source>
</reference>
<evidence type="ECO:0000313" key="3">
    <source>
        <dbReference type="Proteomes" id="UP001307839"/>
    </source>
</evidence>
<dbReference type="RefSeq" id="WP_136473905.1">
    <property type="nucleotide sequence ID" value="NZ_JAZDCU010000002.1"/>
</dbReference>
<sequence>MNRHTATLVQLSPHQLRQGLLLSLTLLLTLIAGQLYHNWQVVQSAHEIAVRAALVIKAPVANPPMLMQSRPQAASAASVDTTTPRDRWVF</sequence>
<evidence type="ECO:0000313" key="2">
    <source>
        <dbReference type="EMBL" id="MEE1865274.1"/>
    </source>
</evidence>
<dbReference type="Proteomes" id="UP001307839">
    <property type="component" value="Unassembled WGS sequence"/>
</dbReference>
<dbReference type="AlphaFoldDB" id="A0AB35WPD8"/>
<comment type="caution">
    <text evidence="2">The sequence shown here is derived from an EMBL/GenBank/DDBJ whole genome shotgun (WGS) entry which is preliminary data.</text>
</comment>
<name>A0AB35WPD8_9PSED</name>
<proteinExistence type="predicted"/>
<dbReference type="EMBL" id="JAZDQP010000002">
    <property type="protein sequence ID" value="MEE1865274.1"/>
    <property type="molecule type" value="Genomic_DNA"/>
</dbReference>
<organism evidence="2 3">
    <name type="scientific">Pseudomonas auratipiscis</name>
    <dbReference type="NCBI Taxonomy" id="3115853"/>
    <lineage>
        <taxon>Bacteria</taxon>
        <taxon>Pseudomonadati</taxon>
        <taxon>Pseudomonadota</taxon>
        <taxon>Gammaproteobacteria</taxon>
        <taxon>Pseudomonadales</taxon>
        <taxon>Pseudomonadaceae</taxon>
        <taxon>Pseudomonas</taxon>
    </lineage>
</organism>
<gene>
    <name evidence="2" type="ORF">V0R53_02580</name>
</gene>
<evidence type="ECO:0000256" key="1">
    <source>
        <dbReference type="SAM" id="MobiDB-lite"/>
    </source>
</evidence>
<keyword evidence="3" id="KW-1185">Reference proteome</keyword>